<feature type="transmembrane region" description="Helical" evidence="1">
    <location>
        <begin position="106"/>
        <end position="125"/>
    </location>
</feature>
<accession>A0ABV6RAP2</accession>
<keyword evidence="1" id="KW-0812">Transmembrane</keyword>
<protein>
    <submittedName>
        <fullName evidence="2">DUF6320 domain-containing protein</fullName>
    </submittedName>
</protein>
<feature type="transmembrane region" description="Helical" evidence="1">
    <location>
        <begin position="74"/>
        <end position="94"/>
    </location>
</feature>
<sequence>MRRCYACGVDIEGAWEHCPLCGGTVTGTSVPSPFPVLPLRYSRRRLYQTLFLASLGVILASFALQLLFDRRPAGIGLGRSLWLGIAAMWLVTLMAVRKRRNVAKSVVYLVVIVGGICAYWDYLAGWDGWSLTYAVPIMCGCSILALVIAVPALRLETGDHVLYSGLTLLLGLVPMVFVVLGWVSDPLASICSTLASVLVLLLQQRVRFADAAHELGKRLHL</sequence>
<keyword evidence="3" id="KW-1185">Reference proteome</keyword>
<feature type="transmembrane region" description="Helical" evidence="1">
    <location>
        <begin position="131"/>
        <end position="153"/>
    </location>
</feature>
<feature type="transmembrane region" description="Helical" evidence="1">
    <location>
        <begin position="160"/>
        <end position="180"/>
    </location>
</feature>
<feature type="transmembrane region" description="Helical" evidence="1">
    <location>
        <begin position="49"/>
        <end position="68"/>
    </location>
</feature>
<dbReference type="EMBL" id="JBHLSV010000007">
    <property type="protein sequence ID" value="MFC0673861.1"/>
    <property type="molecule type" value="Genomic_DNA"/>
</dbReference>
<dbReference type="Pfam" id="PF19845">
    <property type="entry name" value="DUF6320"/>
    <property type="match status" value="1"/>
</dbReference>
<reference evidence="2 3" key="1">
    <citation type="submission" date="2024-09" db="EMBL/GenBank/DDBJ databases">
        <authorList>
            <person name="Sun Q."/>
            <person name="Mori K."/>
        </authorList>
    </citation>
    <scope>NUCLEOTIDE SEQUENCE [LARGE SCALE GENOMIC DNA]</scope>
    <source>
        <strain evidence="2 3">CICC 10874</strain>
    </source>
</reference>
<dbReference type="InterPro" id="IPR046283">
    <property type="entry name" value="DUF6320"/>
</dbReference>
<feature type="transmembrane region" description="Helical" evidence="1">
    <location>
        <begin position="186"/>
        <end position="202"/>
    </location>
</feature>
<comment type="caution">
    <text evidence="2">The sequence shown here is derived from an EMBL/GenBank/DDBJ whole genome shotgun (WGS) entry which is preliminary data.</text>
</comment>
<gene>
    <name evidence="2" type="ORF">ACFFF6_07825</name>
</gene>
<evidence type="ECO:0000256" key="1">
    <source>
        <dbReference type="SAM" id="Phobius"/>
    </source>
</evidence>
<keyword evidence="1" id="KW-0472">Membrane</keyword>
<evidence type="ECO:0000313" key="3">
    <source>
        <dbReference type="Proteomes" id="UP001589793"/>
    </source>
</evidence>
<evidence type="ECO:0000313" key="2">
    <source>
        <dbReference type="EMBL" id="MFC0673861.1"/>
    </source>
</evidence>
<proteinExistence type="predicted"/>
<dbReference type="RefSeq" id="WP_376979770.1">
    <property type="nucleotide sequence ID" value="NZ_JBHLSV010000007.1"/>
</dbReference>
<organism evidence="2 3">
    <name type="scientific">Brachybacterium hainanense</name>
    <dbReference type="NCBI Taxonomy" id="1541174"/>
    <lineage>
        <taxon>Bacteria</taxon>
        <taxon>Bacillati</taxon>
        <taxon>Actinomycetota</taxon>
        <taxon>Actinomycetes</taxon>
        <taxon>Micrococcales</taxon>
        <taxon>Dermabacteraceae</taxon>
        <taxon>Brachybacterium</taxon>
    </lineage>
</organism>
<name>A0ABV6RAP2_9MICO</name>
<keyword evidence="1" id="KW-1133">Transmembrane helix</keyword>
<dbReference type="Proteomes" id="UP001589793">
    <property type="component" value="Unassembled WGS sequence"/>
</dbReference>